<accession>A0A8S2RDV2</accession>
<dbReference type="EMBL" id="CAJOBA010043812">
    <property type="protein sequence ID" value="CAF4155077.1"/>
    <property type="molecule type" value="Genomic_DNA"/>
</dbReference>
<protein>
    <submittedName>
        <fullName evidence="2">Uncharacterized protein</fullName>
    </submittedName>
</protein>
<evidence type="ECO:0000313" key="3">
    <source>
        <dbReference type="Proteomes" id="UP000682733"/>
    </source>
</evidence>
<dbReference type="EMBL" id="CAJNOK010022180">
    <property type="protein sequence ID" value="CAF1343938.1"/>
    <property type="molecule type" value="Genomic_DNA"/>
</dbReference>
<dbReference type="Proteomes" id="UP000682733">
    <property type="component" value="Unassembled WGS sequence"/>
</dbReference>
<feature type="non-terminal residue" evidence="2">
    <location>
        <position position="20"/>
    </location>
</feature>
<comment type="caution">
    <text evidence="2">The sequence shown here is derived from an EMBL/GenBank/DDBJ whole genome shotgun (WGS) entry which is preliminary data.</text>
</comment>
<evidence type="ECO:0000313" key="2">
    <source>
        <dbReference type="EMBL" id="CAF4155077.1"/>
    </source>
</evidence>
<name>A0A8S2RDV2_9BILA</name>
<evidence type="ECO:0000313" key="1">
    <source>
        <dbReference type="EMBL" id="CAF1343938.1"/>
    </source>
</evidence>
<organism evidence="2 3">
    <name type="scientific">Didymodactylos carnosus</name>
    <dbReference type="NCBI Taxonomy" id="1234261"/>
    <lineage>
        <taxon>Eukaryota</taxon>
        <taxon>Metazoa</taxon>
        <taxon>Spiralia</taxon>
        <taxon>Gnathifera</taxon>
        <taxon>Rotifera</taxon>
        <taxon>Eurotatoria</taxon>
        <taxon>Bdelloidea</taxon>
        <taxon>Philodinida</taxon>
        <taxon>Philodinidae</taxon>
        <taxon>Didymodactylos</taxon>
    </lineage>
</organism>
<dbReference type="Proteomes" id="UP000677228">
    <property type="component" value="Unassembled WGS sequence"/>
</dbReference>
<reference evidence="2" key="1">
    <citation type="submission" date="2021-02" db="EMBL/GenBank/DDBJ databases">
        <authorList>
            <person name="Nowell W R."/>
        </authorList>
    </citation>
    <scope>NUCLEOTIDE SEQUENCE</scope>
</reference>
<dbReference type="AlphaFoldDB" id="A0A8S2RDV2"/>
<sequence>MRCQRGVNPLGAVVEIPMIP</sequence>
<proteinExistence type="predicted"/>
<gene>
    <name evidence="1" type="ORF">OVA965_LOCUS30477</name>
    <name evidence="2" type="ORF">TMI583_LOCUS31282</name>
</gene>